<keyword evidence="1" id="KW-1133">Transmembrane helix</keyword>
<dbReference type="AlphaFoldDB" id="A0A8S1HRF8"/>
<comment type="caution">
    <text evidence="2">The sequence shown here is derived from an EMBL/GenBank/DDBJ whole genome shotgun (WGS) entry which is preliminary data.</text>
</comment>
<dbReference type="InterPro" id="IPR009545">
    <property type="entry name" value="Claudin-like"/>
</dbReference>
<dbReference type="EMBL" id="CAJGYM010000156">
    <property type="protein sequence ID" value="CAD6199121.1"/>
    <property type="molecule type" value="Genomic_DNA"/>
</dbReference>
<evidence type="ECO:0008006" key="4">
    <source>
        <dbReference type="Google" id="ProtNLM"/>
    </source>
</evidence>
<name>A0A8S1HRF8_9PELO</name>
<gene>
    <name evidence="2" type="ORF">CAUJ_LOCUS15025</name>
</gene>
<feature type="transmembrane region" description="Helical" evidence="1">
    <location>
        <begin position="139"/>
        <end position="166"/>
    </location>
</feature>
<evidence type="ECO:0000313" key="2">
    <source>
        <dbReference type="EMBL" id="CAD6199121.1"/>
    </source>
</evidence>
<sequence>MSLLGDNSRIQALTTGLLLLIVEIIVIISFGGGWSHASYIDGNHGAPPPLSTLIPFPTEVPGWFYYLAINQIIALAFGGLFLVWVVAQLIAPDQFESGSKKSLLVNFAFSVVFTILLFIAFILYASSFKTSEYRTEAMWFGYCFWLAVVDAALALGSTILTALLLVRHRLN</sequence>
<proteinExistence type="predicted"/>
<dbReference type="Proteomes" id="UP000835052">
    <property type="component" value="Unassembled WGS sequence"/>
</dbReference>
<organism evidence="2 3">
    <name type="scientific">Caenorhabditis auriculariae</name>
    <dbReference type="NCBI Taxonomy" id="2777116"/>
    <lineage>
        <taxon>Eukaryota</taxon>
        <taxon>Metazoa</taxon>
        <taxon>Ecdysozoa</taxon>
        <taxon>Nematoda</taxon>
        <taxon>Chromadorea</taxon>
        <taxon>Rhabditida</taxon>
        <taxon>Rhabditina</taxon>
        <taxon>Rhabditomorpha</taxon>
        <taxon>Rhabditoidea</taxon>
        <taxon>Rhabditidae</taxon>
        <taxon>Peloderinae</taxon>
        <taxon>Caenorhabditis</taxon>
    </lineage>
</organism>
<dbReference type="Pfam" id="PF06653">
    <property type="entry name" value="Claudin_3"/>
    <property type="match status" value="1"/>
</dbReference>
<accession>A0A8S1HRF8</accession>
<feature type="transmembrane region" description="Helical" evidence="1">
    <location>
        <begin position="103"/>
        <end position="127"/>
    </location>
</feature>
<keyword evidence="1" id="KW-0472">Membrane</keyword>
<reference evidence="2" key="1">
    <citation type="submission" date="2020-10" db="EMBL/GenBank/DDBJ databases">
        <authorList>
            <person name="Kikuchi T."/>
        </authorList>
    </citation>
    <scope>NUCLEOTIDE SEQUENCE</scope>
    <source>
        <strain evidence="2">NKZ352</strain>
    </source>
</reference>
<keyword evidence="3" id="KW-1185">Reference proteome</keyword>
<dbReference type="OrthoDB" id="5824524at2759"/>
<feature type="transmembrane region" description="Helical" evidence="1">
    <location>
        <begin position="63"/>
        <end position="91"/>
    </location>
</feature>
<protein>
    <recommendedName>
        <fullName evidence="4">MARVEL domain-containing protein</fullName>
    </recommendedName>
</protein>
<feature type="transmembrane region" description="Helical" evidence="1">
    <location>
        <begin position="12"/>
        <end position="34"/>
    </location>
</feature>
<evidence type="ECO:0000313" key="3">
    <source>
        <dbReference type="Proteomes" id="UP000835052"/>
    </source>
</evidence>
<evidence type="ECO:0000256" key="1">
    <source>
        <dbReference type="SAM" id="Phobius"/>
    </source>
</evidence>
<keyword evidence="1" id="KW-0812">Transmembrane</keyword>